<dbReference type="GO" id="GO:0005829">
    <property type="term" value="C:cytosol"/>
    <property type="evidence" value="ECO:0007669"/>
    <property type="project" value="TreeGrafter"/>
</dbReference>
<dbReference type="AlphaFoldDB" id="A0A0U5AHC2"/>
<dbReference type="SUPFAM" id="SSF102114">
    <property type="entry name" value="Radical SAM enzymes"/>
    <property type="match status" value="1"/>
</dbReference>
<name>A0A0U5AHC2_9BACT</name>
<dbReference type="PATRIC" id="fig|1653476.3.peg.988"/>
<sequence>MHKVDFLLINPWIYDFSAHDFWLKPYGLLKLAGLLRKEGYKIYFLDLLDPFHPELPKTPKRKAYGTGHFYKEVSLKPYFFLDVPRRYFRYGLPFELFLKEISNLKFKAVMLSTTMTYWYPGLFVLIDFFAKNYPDIPIFVGGIYAKLCRAHLENFLSLYPDSRIEIASYPIENFIERLKKEFPLTGETHPHDYPSFDLYKKIPYVVLLTSLGCPFNCPYCASKKIFSKFIQRDPHLVVEEILYWNKNFNIIDFAFYDDALLVNFEKHLGVILEELLKRNIKVRFHTPNALHARFITKEAAKLLKEGGFVTIRLGLERIENRIDEKVTLEEFEEAVRNLKEAGFTAKELGAYLLYGLPEEDFKAVERALKHLEKLQVSPYLSEFSPIPGTSLFEEAKKTSRYPLSEDPLFTNKSVFPALKNPDWEEIHRIKNLARTIRKALISS</sequence>
<dbReference type="GO" id="GO:0046872">
    <property type="term" value="F:metal ion binding"/>
    <property type="evidence" value="ECO:0007669"/>
    <property type="project" value="UniProtKB-KW"/>
</dbReference>
<dbReference type="STRING" id="1653476.THC_0950"/>
<dbReference type="SUPFAM" id="SSF52242">
    <property type="entry name" value="Cobalamin (vitamin B12)-binding domain"/>
    <property type="match status" value="1"/>
</dbReference>
<dbReference type="InterPro" id="IPR051198">
    <property type="entry name" value="BchE-like"/>
</dbReference>
<keyword evidence="4" id="KW-0408">Iron</keyword>
<evidence type="ECO:0000256" key="5">
    <source>
        <dbReference type="ARBA" id="ARBA00023014"/>
    </source>
</evidence>
<evidence type="ECO:0000259" key="6">
    <source>
        <dbReference type="PROSITE" id="PS51918"/>
    </source>
</evidence>
<gene>
    <name evidence="7" type="ORF">THC_0950</name>
</gene>
<evidence type="ECO:0000313" key="7">
    <source>
        <dbReference type="EMBL" id="BAU23335.1"/>
    </source>
</evidence>
<dbReference type="OrthoDB" id="9804952at2"/>
<evidence type="ECO:0000256" key="4">
    <source>
        <dbReference type="ARBA" id="ARBA00023004"/>
    </source>
</evidence>
<dbReference type="RefSeq" id="WP_148638822.1">
    <property type="nucleotide sequence ID" value="NZ_AP014945.1"/>
</dbReference>
<protein>
    <submittedName>
        <fullName evidence="7">Radical SAM protein</fullName>
    </submittedName>
</protein>
<dbReference type="CDD" id="cd01335">
    <property type="entry name" value="Radical_SAM"/>
    <property type="match status" value="1"/>
</dbReference>
<feature type="domain" description="Radical SAM core" evidence="6">
    <location>
        <begin position="199"/>
        <end position="425"/>
    </location>
</feature>
<dbReference type="Proteomes" id="UP000068196">
    <property type="component" value="Chromosome"/>
</dbReference>
<dbReference type="InterPro" id="IPR036724">
    <property type="entry name" value="Cobalamin-bd_sf"/>
</dbReference>
<dbReference type="KEGG" id="cthi:THC_0950"/>
<dbReference type="Pfam" id="PF04055">
    <property type="entry name" value="Radical_SAM"/>
    <property type="match status" value="1"/>
</dbReference>
<accession>A0A0U5AHC2</accession>
<dbReference type="SMART" id="SM00729">
    <property type="entry name" value="Elp3"/>
    <property type="match status" value="1"/>
</dbReference>
<organism evidence="7 8">
    <name type="scientific">Caldimicrobium thiodismutans</name>
    <dbReference type="NCBI Taxonomy" id="1653476"/>
    <lineage>
        <taxon>Bacteria</taxon>
        <taxon>Pseudomonadati</taxon>
        <taxon>Thermodesulfobacteriota</taxon>
        <taxon>Thermodesulfobacteria</taxon>
        <taxon>Thermodesulfobacteriales</taxon>
        <taxon>Thermodesulfobacteriaceae</taxon>
        <taxon>Caldimicrobium</taxon>
    </lineage>
</organism>
<proteinExistence type="predicted"/>
<dbReference type="PANTHER" id="PTHR43409:SF15">
    <property type="entry name" value="PUTATIVE-RELATED"/>
    <property type="match status" value="1"/>
</dbReference>
<keyword evidence="2" id="KW-0949">S-adenosyl-L-methionine</keyword>
<dbReference type="SFLD" id="SFLDS00029">
    <property type="entry name" value="Radical_SAM"/>
    <property type="match status" value="1"/>
</dbReference>
<dbReference type="SFLD" id="SFLDG01082">
    <property type="entry name" value="B12-binding_domain_containing"/>
    <property type="match status" value="1"/>
</dbReference>
<comment type="cofactor">
    <cofactor evidence="1">
        <name>[4Fe-4S] cluster</name>
        <dbReference type="ChEBI" id="CHEBI:49883"/>
    </cofactor>
</comment>
<reference evidence="7 8" key="1">
    <citation type="journal article" date="2016" name="Int. J. Syst. Evol. Microbiol.">
        <title>Caldimicrobium thiodismutans sp. nov., a sulfur-disproportionating bacterium isolated from a hot spring, and emended description of the genus Caldimicrobium.</title>
        <authorList>
            <person name="Kojima H."/>
            <person name="Umezawa K."/>
            <person name="Fukui M."/>
        </authorList>
    </citation>
    <scope>NUCLEOTIDE SEQUENCE [LARGE SCALE GENOMIC DNA]</scope>
    <source>
        <strain evidence="7 8">TF1</strain>
    </source>
</reference>
<dbReference type="GO" id="GO:0051536">
    <property type="term" value="F:iron-sulfur cluster binding"/>
    <property type="evidence" value="ECO:0007669"/>
    <property type="project" value="UniProtKB-KW"/>
</dbReference>
<dbReference type="Gene3D" id="3.80.30.20">
    <property type="entry name" value="tm_1862 like domain"/>
    <property type="match status" value="1"/>
</dbReference>
<evidence type="ECO:0000256" key="2">
    <source>
        <dbReference type="ARBA" id="ARBA00022691"/>
    </source>
</evidence>
<keyword evidence="8" id="KW-1185">Reference proteome</keyword>
<evidence type="ECO:0000256" key="1">
    <source>
        <dbReference type="ARBA" id="ARBA00001966"/>
    </source>
</evidence>
<dbReference type="InterPro" id="IPR007197">
    <property type="entry name" value="rSAM"/>
</dbReference>
<keyword evidence="5" id="KW-0411">Iron-sulfur</keyword>
<dbReference type="GO" id="GO:0003824">
    <property type="term" value="F:catalytic activity"/>
    <property type="evidence" value="ECO:0007669"/>
    <property type="project" value="InterPro"/>
</dbReference>
<dbReference type="InterPro" id="IPR023404">
    <property type="entry name" value="rSAM_horseshoe"/>
</dbReference>
<dbReference type="EMBL" id="AP014945">
    <property type="protein sequence ID" value="BAU23335.1"/>
    <property type="molecule type" value="Genomic_DNA"/>
</dbReference>
<dbReference type="PROSITE" id="PS51918">
    <property type="entry name" value="RADICAL_SAM"/>
    <property type="match status" value="1"/>
</dbReference>
<reference evidence="8" key="2">
    <citation type="journal article" date="2016" name="Int. J. Syst. Evol. Microbiol.">
        <title>Caldimicrobium thiodismutans sp. nov., a sulfur-disproportionating bacterium isolated from a hot spring.</title>
        <authorList>
            <person name="Kojima H."/>
            <person name="Umezawa K."/>
            <person name="Fukui M."/>
        </authorList>
    </citation>
    <scope>NUCLEOTIDE SEQUENCE [LARGE SCALE GENOMIC DNA]</scope>
    <source>
        <strain evidence="8">TF1</strain>
    </source>
</reference>
<evidence type="ECO:0000256" key="3">
    <source>
        <dbReference type="ARBA" id="ARBA00022723"/>
    </source>
</evidence>
<evidence type="ECO:0000313" key="8">
    <source>
        <dbReference type="Proteomes" id="UP000068196"/>
    </source>
</evidence>
<dbReference type="PANTHER" id="PTHR43409">
    <property type="entry name" value="ANAEROBIC MAGNESIUM-PROTOPORPHYRIN IX MONOMETHYL ESTER CYCLASE-RELATED"/>
    <property type="match status" value="1"/>
</dbReference>
<dbReference type="InterPro" id="IPR058240">
    <property type="entry name" value="rSAM_sf"/>
</dbReference>
<keyword evidence="3" id="KW-0479">Metal-binding</keyword>
<dbReference type="InterPro" id="IPR006638">
    <property type="entry name" value="Elp3/MiaA/NifB-like_rSAM"/>
</dbReference>
<dbReference type="GO" id="GO:0031419">
    <property type="term" value="F:cobalamin binding"/>
    <property type="evidence" value="ECO:0007669"/>
    <property type="project" value="InterPro"/>
</dbReference>